<organism evidence="1 2">
    <name type="scientific">Pseudonocardia petroleophila</name>
    <dbReference type="NCBI Taxonomy" id="37331"/>
    <lineage>
        <taxon>Bacteria</taxon>
        <taxon>Bacillati</taxon>
        <taxon>Actinomycetota</taxon>
        <taxon>Actinomycetes</taxon>
        <taxon>Pseudonocardiales</taxon>
        <taxon>Pseudonocardiaceae</taxon>
        <taxon>Pseudonocardia</taxon>
    </lineage>
</organism>
<dbReference type="Gene3D" id="3.30.530.20">
    <property type="match status" value="1"/>
</dbReference>
<protein>
    <submittedName>
        <fullName evidence="1">SRPBCC family protein</fullName>
    </submittedName>
</protein>
<dbReference type="SUPFAM" id="SSF55961">
    <property type="entry name" value="Bet v1-like"/>
    <property type="match status" value="1"/>
</dbReference>
<dbReference type="InterPro" id="IPR023393">
    <property type="entry name" value="START-like_dom_sf"/>
</dbReference>
<dbReference type="CDD" id="cd07812">
    <property type="entry name" value="SRPBCC"/>
    <property type="match status" value="1"/>
</dbReference>
<gene>
    <name evidence="1" type="ORF">H6H00_17390</name>
</gene>
<dbReference type="AlphaFoldDB" id="A0A7G7MB86"/>
<dbReference type="Pfam" id="PF10604">
    <property type="entry name" value="Polyketide_cyc2"/>
    <property type="match status" value="1"/>
</dbReference>
<reference evidence="1 2" key="1">
    <citation type="submission" date="2020-08" db="EMBL/GenBank/DDBJ databases">
        <authorList>
            <person name="Mo P."/>
        </authorList>
    </citation>
    <scope>NUCLEOTIDE SEQUENCE [LARGE SCALE GENOMIC DNA]</scope>
    <source>
        <strain evidence="1 2">CGMCC 4.1532</strain>
    </source>
</reference>
<sequence length="164" mass="18150">MRYADGPVVEGSVHVAAPPERVWELVSDIHLIASLSGEVRSVEWLDGDGAATVGRAFRGTSFHRAVGEWSTTSRIVSCEEPRAFGWDVEDPQNPSASWRFELTPRDGGTDLRQWARLGPGPSFLCVAIERMPEKEERIVAGRLREWQAGIEANLAAIKERAENP</sequence>
<proteinExistence type="predicted"/>
<dbReference type="EMBL" id="CP060131">
    <property type="protein sequence ID" value="QNG50047.1"/>
    <property type="molecule type" value="Genomic_DNA"/>
</dbReference>
<dbReference type="KEGG" id="ppel:H6H00_17390"/>
<evidence type="ECO:0000313" key="1">
    <source>
        <dbReference type="EMBL" id="QNG50047.1"/>
    </source>
</evidence>
<dbReference type="Proteomes" id="UP000515728">
    <property type="component" value="Chromosome"/>
</dbReference>
<accession>A0A7G7MB86</accession>
<keyword evidence="2" id="KW-1185">Reference proteome</keyword>
<name>A0A7G7MB86_9PSEU</name>
<dbReference type="InterPro" id="IPR019587">
    <property type="entry name" value="Polyketide_cyclase/dehydratase"/>
</dbReference>
<evidence type="ECO:0000313" key="2">
    <source>
        <dbReference type="Proteomes" id="UP000515728"/>
    </source>
</evidence>
<dbReference type="RefSeq" id="WP_185716809.1">
    <property type="nucleotide sequence ID" value="NZ_BAAAWI010000001.1"/>
</dbReference>